<keyword evidence="11" id="KW-1185">Reference proteome</keyword>
<name>R7YRP1_CONA1</name>
<feature type="compositionally biased region" description="Polar residues" evidence="6">
    <location>
        <begin position="35"/>
        <end position="44"/>
    </location>
</feature>
<keyword evidence="5 7" id="KW-0472">Membrane</keyword>
<dbReference type="GO" id="GO:0006888">
    <property type="term" value="P:endoplasmic reticulum to Golgi vesicle-mediated transport"/>
    <property type="evidence" value="ECO:0007669"/>
    <property type="project" value="TreeGrafter"/>
</dbReference>
<dbReference type="STRING" id="1168221.R7YRP1"/>
<evidence type="ECO:0000313" key="11">
    <source>
        <dbReference type="Proteomes" id="UP000016924"/>
    </source>
</evidence>
<dbReference type="GeneID" id="19901027"/>
<evidence type="ECO:0000256" key="6">
    <source>
        <dbReference type="SAM" id="MobiDB-lite"/>
    </source>
</evidence>
<dbReference type="PROSITE" id="PS51328">
    <property type="entry name" value="L_LECTIN_LIKE"/>
    <property type="match status" value="1"/>
</dbReference>
<accession>R7YRP1</accession>
<evidence type="ECO:0000313" key="10">
    <source>
        <dbReference type="EMBL" id="EON64484.1"/>
    </source>
</evidence>
<dbReference type="Proteomes" id="UP000016924">
    <property type="component" value="Unassembled WGS sequence"/>
</dbReference>
<feature type="chain" id="PRO_5004461052" description="L-type lectin-like domain-containing protein" evidence="8">
    <location>
        <begin position="27"/>
        <end position="346"/>
    </location>
</feature>
<evidence type="ECO:0000259" key="9">
    <source>
        <dbReference type="PROSITE" id="PS51328"/>
    </source>
</evidence>
<keyword evidence="4 7" id="KW-1133">Transmembrane helix</keyword>
<keyword evidence="3 8" id="KW-0732">Signal</keyword>
<keyword evidence="2 7" id="KW-0812">Transmembrane</keyword>
<dbReference type="AlphaFoldDB" id="R7YRP1"/>
<gene>
    <name evidence="10" type="ORF">W97_03716</name>
</gene>
<dbReference type="InterPro" id="IPR005052">
    <property type="entry name" value="Lectin_leg"/>
</dbReference>
<evidence type="ECO:0000256" key="1">
    <source>
        <dbReference type="ARBA" id="ARBA00004479"/>
    </source>
</evidence>
<evidence type="ECO:0000256" key="7">
    <source>
        <dbReference type="SAM" id="Phobius"/>
    </source>
</evidence>
<dbReference type="HOGENOM" id="CLU_041093_1_1_1"/>
<dbReference type="eggNOG" id="KOG3839">
    <property type="taxonomic scope" value="Eukaryota"/>
</dbReference>
<dbReference type="GO" id="GO:0005789">
    <property type="term" value="C:endoplasmic reticulum membrane"/>
    <property type="evidence" value="ECO:0007669"/>
    <property type="project" value="TreeGrafter"/>
</dbReference>
<dbReference type="GO" id="GO:0005537">
    <property type="term" value="F:D-mannose binding"/>
    <property type="evidence" value="ECO:0007669"/>
    <property type="project" value="TreeGrafter"/>
</dbReference>
<sequence length="346" mass="37690">MLLARPWAAVSLLATAALGWVNTASAQDDGEIKTTHTQSTTGQFPPQPLSPDAPTSTPIPYLDSDMQSRWFDFGGDTIVRTDKYIRLTADRASRAGWLFSRVPLTATNWEIEVEFKIHGQGNLYGDGMAMWLTKQRGQGGQVFGSTDMFEGLGIFFDTYKNNRPGVVFPYVMAMLGDGKTPYDKANDGKANELAGCSARGIRNQHTHPTKARLTYFAEKSLSLELQYKSESTWTPCFDIPSVKIPSVAYLGFSAETGELSDNHDIVSVQTKNLYSAGGTAEKSKPLSGSGGAGTAKFPTAGTGMKGRSGGGGWGWFFLKFILFGVVVAGAYAGFTMYRTNRRRDRF</sequence>
<feature type="signal peptide" evidence="8">
    <location>
        <begin position="1"/>
        <end position="26"/>
    </location>
</feature>
<dbReference type="PANTHER" id="PTHR12223:SF45">
    <property type="entry name" value="RE50040P"/>
    <property type="match status" value="1"/>
</dbReference>
<dbReference type="OrthoDB" id="270293at2759"/>
<feature type="region of interest" description="Disordered" evidence="6">
    <location>
        <begin position="33"/>
        <end position="58"/>
    </location>
</feature>
<evidence type="ECO:0000256" key="2">
    <source>
        <dbReference type="ARBA" id="ARBA00022692"/>
    </source>
</evidence>
<evidence type="ECO:0000256" key="5">
    <source>
        <dbReference type="ARBA" id="ARBA00023136"/>
    </source>
</evidence>
<dbReference type="InterPro" id="IPR013320">
    <property type="entry name" value="ConA-like_dom_sf"/>
</dbReference>
<feature type="domain" description="L-type lectin-like" evidence="9">
    <location>
        <begin position="49"/>
        <end position="273"/>
    </location>
</feature>
<dbReference type="GO" id="GO:0000139">
    <property type="term" value="C:Golgi membrane"/>
    <property type="evidence" value="ECO:0007669"/>
    <property type="project" value="TreeGrafter"/>
</dbReference>
<dbReference type="Gene3D" id="2.60.120.200">
    <property type="match status" value="1"/>
</dbReference>
<evidence type="ECO:0000256" key="8">
    <source>
        <dbReference type="SAM" id="SignalP"/>
    </source>
</evidence>
<organism evidence="10 11">
    <name type="scientific">Coniosporium apollinis (strain CBS 100218)</name>
    <name type="common">Rock-inhabiting black yeast</name>
    <dbReference type="NCBI Taxonomy" id="1168221"/>
    <lineage>
        <taxon>Eukaryota</taxon>
        <taxon>Fungi</taxon>
        <taxon>Dikarya</taxon>
        <taxon>Ascomycota</taxon>
        <taxon>Pezizomycotina</taxon>
        <taxon>Dothideomycetes</taxon>
        <taxon>Dothideomycetes incertae sedis</taxon>
        <taxon>Coniosporium</taxon>
    </lineage>
</organism>
<dbReference type="PANTHER" id="PTHR12223">
    <property type="entry name" value="VESICULAR MANNOSE-BINDING LECTIN"/>
    <property type="match status" value="1"/>
</dbReference>
<dbReference type="SUPFAM" id="SSF49899">
    <property type="entry name" value="Concanavalin A-like lectins/glucanases"/>
    <property type="match status" value="1"/>
</dbReference>
<evidence type="ECO:0000256" key="3">
    <source>
        <dbReference type="ARBA" id="ARBA00022729"/>
    </source>
</evidence>
<dbReference type="CDD" id="cd07308">
    <property type="entry name" value="lectin_leg-like"/>
    <property type="match status" value="1"/>
</dbReference>
<dbReference type="GO" id="GO:0005793">
    <property type="term" value="C:endoplasmic reticulum-Golgi intermediate compartment"/>
    <property type="evidence" value="ECO:0007669"/>
    <property type="project" value="TreeGrafter"/>
</dbReference>
<dbReference type="EMBL" id="JH767568">
    <property type="protein sequence ID" value="EON64484.1"/>
    <property type="molecule type" value="Genomic_DNA"/>
</dbReference>
<reference evidence="11" key="1">
    <citation type="submission" date="2012-06" db="EMBL/GenBank/DDBJ databases">
        <title>The genome sequence of Coniosporium apollinis CBS 100218.</title>
        <authorList>
            <consortium name="The Broad Institute Genome Sequencing Platform"/>
            <person name="Cuomo C."/>
            <person name="Gorbushina A."/>
            <person name="Noack S."/>
            <person name="Walker B."/>
            <person name="Young S.K."/>
            <person name="Zeng Q."/>
            <person name="Gargeya S."/>
            <person name="Fitzgerald M."/>
            <person name="Haas B."/>
            <person name="Abouelleil A."/>
            <person name="Alvarado L."/>
            <person name="Arachchi H.M."/>
            <person name="Berlin A.M."/>
            <person name="Chapman S.B."/>
            <person name="Goldberg J."/>
            <person name="Griggs A."/>
            <person name="Gujja S."/>
            <person name="Hansen M."/>
            <person name="Howarth C."/>
            <person name="Imamovic A."/>
            <person name="Larimer J."/>
            <person name="McCowan C."/>
            <person name="Montmayeur A."/>
            <person name="Murphy C."/>
            <person name="Neiman D."/>
            <person name="Pearson M."/>
            <person name="Priest M."/>
            <person name="Roberts A."/>
            <person name="Saif S."/>
            <person name="Shea T."/>
            <person name="Sisk P."/>
            <person name="Sykes S."/>
            <person name="Wortman J."/>
            <person name="Nusbaum C."/>
            <person name="Birren B."/>
        </authorList>
    </citation>
    <scope>NUCLEOTIDE SEQUENCE [LARGE SCALE GENOMIC DNA]</scope>
    <source>
        <strain evidence="11">CBS 100218</strain>
    </source>
</reference>
<dbReference type="GO" id="GO:0030134">
    <property type="term" value="C:COPII-coated ER to Golgi transport vesicle"/>
    <property type="evidence" value="ECO:0007669"/>
    <property type="project" value="TreeGrafter"/>
</dbReference>
<proteinExistence type="predicted"/>
<protein>
    <recommendedName>
        <fullName evidence="9">L-type lectin-like domain-containing protein</fullName>
    </recommendedName>
</protein>
<dbReference type="OMA" id="GCTADIR"/>
<dbReference type="Pfam" id="PF03388">
    <property type="entry name" value="Lectin_leg-like"/>
    <property type="match status" value="1"/>
</dbReference>
<feature type="transmembrane region" description="Helical" evidence="7">
    <location>
        <begin position="313"/>
        <end position="337"/>
    </location>
</feature>
<dbReference type="RefSeq" id="XP_007779801.1">
    <property type="nucleotide sequence ID" value="XM_007781611.1"/>
</dbReference>
<dbReference type="InterPro" id="IPR051136">
    <property type="entry name" value="Intracellular_Lectin-GPT"/>
</dbReference>
<evidence type="ECO:0000256" key="4">
    <source>
        <dbReference type="ARBA" id="ARBA00022989"/>
    </source>
</evidence>
<comment type="subcellular location">
    <subcellularLocation>
        <location evidence="1">Membrane</location>
        <topology evidence="1">Single-pass type I membrane protein</topology>
    </subcellularLocation>
</comment>
<dbReference type="FunFam" id="2.60.120.200:FF:000095">
    <property type="entry name" value="Lectin family integral membrane protein"/>
    <property type="match status" value="1"/>
</dbReference>